<name>A0A194VSX0_CYTMA</name>
<dbReference type="GO" id="GO:0008270">
    <property type="term" value="F:zinc ion binding"/>
    <property type="evidence" value="ECO:0007669"/>
    <property type="project" value="UniProtKB-KW"/>
</dbReference>
<feature type="region of interest" description="Disordered" evidence="5">
    <location>
        <begin position="197"/>
        <end position="223"/>
    </location>
</feature>
<feature type="region of interest" description="Disordered" evidence="5">
    <location>
        <begin position="452"/>
        <end position="473"/>
    </location>
</feature>
<evidence type="ECO:0000259" key="6">
    <source>
        <dbReference type="PROSITE" id="PS50865"/>
    </source>
</evidence>
<dbReference type="InterPro" id="IPR002893">
    <property type="entry name" value="Znf_MYND"/>
</dbReference>
<evidence type="ECO:0000256" key="4">
    <source>
        <dbReference type="PROSITE-ProRule" id="PRU00134"/>
    </source>
</evidence>
<feature type="compositionally biased region" description="Polar residues" evidence="5">
    <location>
        <begin position="197"/>
        <end position="220"/>
    </location>
</feature>
<feature type="compositionally biased region" description="Polar residues" evidence="5">
    <location>
        <begin position="66"/>
        <end position="83"/>
    </location>
</feature>
<feature type="compositionally biased region" description="Low complexity" evidence="5">
    <location>
        <begin position="41"/>
        <end position="57"/>
    </location>
</feature>
<dbReference type="Proteomes" id="UP000078559">
    <property type="component" value="Chromosome 2"/>
</dbReference>
<dbReference type="OrthoDB" id="5231159at2759"/>
<accession>A0A194VSX0</accession>
<feature type="region of interest" description="Disordered" evidence="5">
    <location>
        <begin position="673"/>
        <end position="712"/>
    </location>
</feature>
<dbReference type="AlphaFoldDB" id="A0A194VSX0"/>
<evidence type="ECO:0000256" key="3">
    <source>
        <dbReference type="ARBA" id="ARBA00022833"/>
    </source>
</evidence>
<sequence length="728" mass="79508">MDTRSVIRSRRKSARLKSQPHDDKAEKQSMPKRRVSNTRLSTTKSATPKPTKSSATTIKQSKHTTETPPTMTSKSIGTAKSSKNGECVINTPIFPNLSSTKNTRLDTRNMQTRVDHGGARQTKSVQGMLQPIDDTPPYNLSDDRGLSVDGAASLPESRRRSARLARSMPGVADMESPVTDVHVKTEHTLATMKTIATTKESLNEGSTDKSISPVTTQPQDRPQRVLPLYSSNSSLTDLVELPPYERLSVADNPADEDDFVEKTSPIPELMADIARIIETSSPVAARVSTNDSQYTTNTTPLIQDSAVRPSVTSPLALAGACSARNPTEADNEAEQDFSLVQQSITDPLLPTFAANETYNGGGVSRTCGHTEPRSCAVTPDTYTESQYQIGSPRGIKRGAEELNPDEQTLARHQLATPSRPLSVPDFPSTVNLIEAAASRDCYEIEDDDELDNSLWMDGQTGYGGRPSRSQEDLDSDEYVHLTGTYGSTQNVHLPPQPQQQTDTRRTTDRISTHRAEHDPASSSQTAGYTAYLHDISKCADCGKTPMKFLLCVRCLKTRYCGKYCQIWDWPFHRRMCDASEKASPGEVTKQREYLDEMWAGALRMLKEKVIDTDHETVGSKENQPPLQSHAKSSLVGLRAGGNIVEQGMALLGTASGAVTQAGGAGQQRRIFSAGDGSGARVAPARDHQPRDDIDDEEGGVVFRMPPPSPKSMFQSRAMALRLAQIAEF</sequence>
<feature type="compositionally biased region" description="Basic and acidic residues" evidence="5">
    <location>
        <begin position="19"/>
        <end position="29"/>
    </location>
</feature>
<keyword evidence="3" id="KW-0862">Zinc</keyword>
<dbReference type="Pfam" id="PF01753">
    <property type="entry name" value="zf-MYND"/>
    <property type="match status" value="1"/>
</dbReference>
<keyword evidence="2 4" id="KW-0863">Zinc-finger</keyword>
<reference evidence="7" key="1">
    <citation type="submission" date="2014-12" db="EMBL/GenBank/DDBJ databases">
        <title>Genome Sequence of Valsa Canker Pathogens Uncovers a Specific Adaption of Colonization on Woody Bark.</title>
        <authorList>
            <person name="Yin Z."/>
            <person name="Liu H."/>
            <person name="Gao X."/>
            <person name="Li Z."/>
            <person name="Song N."/>
            <person name="Ke X."/>
            <person name="Dai Q."/>
            <person name="Wu Y."/>
            <person name="Sun Y."/>
            <person name="Xu J.-R."/>
            <person name="Kang Z.K."/>
            <person name="Wang L."/>
            <person name="Huang L."/>
        </authorList>
    </citation>
    <scope>NUCLEOTIDE SEQUENCE [LARGE SCALE GENOMIC DNA]</scope>
    <source>
        <strain evidence="7">03-8</strain>
    </source>
</reference>
<evidence type="ECO:0000256" key="2">
    <source>
        <dbReference type="ARBA" id="ARBA00022771"/>
    </source>
</evidence>
<organism evidence="7 8">
    <name type="scientific">Cytospora mali</name>
    <name type="common">Apple Valsa canker fungus</name>
    <name type="synonym">Valsa mali</name>
    <dbReference type="NCBI Taxonomy" id="578113"/>
    <lineage>
        <taxon>Eukaryota</taxon>
        <taxon>Fungi</taxon>
        <taxon>Dikarya</taxon>
        <taxon>Ascomycota</taxon>
        <taxon>Pezizomycotina</taxon>
        <taxon>Sordariomycetes</taxon>
        <taxon>Sordariomycetidae</taxon>
        <taxon>Diaporthales</taxon>
        <taxon>Cytosporaceae</taxon>
        <taxon>Cytospora</taxon>
    </lineage>
</organism>
<feature type="compositionally biased region" description="Basic and acidic residues" evidence="5">
    <location>
        <begin position="502"/>
        <end position="519"/>
    </location>
</feature>
<evidence type="ECO:0000313" key="8">
    <source>
        <dbReference type="Proteomes" id="UP000078559"/>
    </source>
</evidence>
<proteinExistence type="predicted"/>
<dbReference type="EMBL" id="CM003099">
    <property type="protein sequence ID" value="KUI66905.1"/>
    <property type="molecule type" value="Genomic_DNA"/>
</dbReference>
<feature type="region of interest" description="Disordered" evidence="5">
    <location>
        <begin position="485"/>
        <end position="525"/>
    </location>
</feature>
<evidence type="ECO:0000256" key="1">
    <source>
        <dbReference type="ARBA" id="ARBA00022723"/>
    </source>
</evidence>
<keyword evidence="1" id="KW-0479">Metal-binding</keyword>
<dbReference type="Gene3D" id="6.10.140.2220">
    <property type="match status" value="1"/>
</dbReference>
<evidence type="ECO:0000256" key="5">
    <source>
        <dbReference type="SAM" id="MobiDB-lite"/>
    </source>
</evidence>
<dbReference type="PROSITE" id="PS50865">
    <property type="entry name" value="ZF_MYND_2"/>
    <property type="match status" value="1"/>
</dbReference>
<gene>
    <name evidence="7" type="ORF">VM1G_02235</name>
</gene>
<dbReference type="SUPFAM" id="SSF144232">
    <property type="entry name" value="HIT/MYND zinc finger-like"/>
    <property type="match status" value="1"/>
</dbReference>
<evidence type="ECO:0000313" key="7">
    <source>
        <dbReference type="EMBL" id="KUI66905.1"/>
    </source>
</evidence>
<feature type="domain" description="MYND-type" evidence="6">
    <location>
        <begin position="538"/>
        <end position="576"/>
    </location>
</feature>
<feature type="region of interest" description="Disordered" evidence="5">
    <location>
        <begin position="132"/>
        <end position="171"/>
    </location>
</feature>
<protein>
    <submittedName>
        <fullName evidence="7">MYND-type zinc finger protein MUB1</fullName>
    </submittedName>
</protein>
<keyword evidence="8" id="KW-1185">Reference proteome</keyword>
<feature type="region of interest" description="Disordered" evidence="5">
    <location>
        <begin position="1"/>
        <end position="83"/>
    </location>
</feature>